<keyword evidence="3" id="KW-1185">Reference proteome</keyword>
<feature type="domain" description="M23ase beta-sheet core" evidence="1">
    <location>
        <begin position="201"/>
        <end position="296"/>
    </location>
</feature>
<dbReference type="InterPro" id="IPR011055">
    <property type="entry name" value="Dup_hybrid_motif"/>
</dbReference>
<sequence length="304" mass="33716">MKVVMTDHSVYSSSDATPVKAQPTQSRWPIFSLFVGLIAIMLSLGSKIQDLNQQVFVQEQQLREFELNGHPEVSELEQQYQTTLRSMASSIGRLQAQMASMQSQKVDQQLLDHYDPEQLESDLIAMRDSSTQSVSELGWQLIALDEQLFFEQNRQLTLETWAKRLKIQQESEISGWPSPRDGVWLTSPFGNRVDPFTGNGRFHRGVDIAGATGTEILAVGGGIVTWSGFRAGYGKIVEIEHGLGTMTRYAHAQEVIVKRGDVIAKGDVVATMGSTGRSTGPHVHFEVIRNGEPVNPAEYLNRAG</sequence>
<name>A0A420E918_9ALTE</name>
<dbReference type="OrthoDB" id="9805070at2"/>
<organism evidence="2 3">
    <name type="scientific">Alginatibacterium sediminis</name>
    <dbReference type="NCBI Taxonomy" id="2164068"/>
    <lineage>
        <taxon>Bacteria</taxon>
        <taxon>Pseudomonadati</taxon>
        <taxon>Pseudomonadota</taxon>
        <taxon>Gammaproteobacteria</taxon>
        <taxon>Alteromonadales</taxon>
        <taxon>Alteromonadaceae</taxon>
        <taxon>Alginatibacterium</taxon>
    </lineage>
</organism>
<protein>
    <recommendedName>
        <fullName evidence="1">M23ase beta-sheet core domain-containing protein</fullName>
    </recommendedName>
</protein>
<dbReference type="EMBL" id="RAQO01000008">
    <property type="protein sequence ID" value="RKF15877.1"/>
    <property type="molecule type" value="Genomic_DNA"/>
</dbReference>
<dbReference type="SUPFAM" id="SSF51261">
    <property type="entry name" value="Duplicated hybrid motif"/>
    <property type="match status" value="1"/>
</dbReference>
<dbReference type="Gene3D" id="2.70.70.10">
    <property type="entry name" value="Glucose Permease (Domain IIA)"/>
    <property type="match status" value="1"/>
</dbReference>
<dbReference type="Proteomes" id="UP000286482">
    <property type="component" value="Unassembled WGS sequence"/>
</dbReference>
<dbReference type="InterPro" id="IPR016047">
    <property type="entry name" value="M23ase_b-sheet_dom"/>
</dbReference>
<gene>
    <name evidence="2" type="ORF">DBZ36_16030</name>
</gene>
<evidence type="ECO:0000313" key="2">
    <source>
        <dbReference type="EMBL" id="RKF15877.1"/>
    </source>
</evidence>
<accession>A0A420E918</accession>
<dbReference type="PANTHER" id="PTHR21666">
    <property type="entry name" value="PEPTIDASE-RELATED"/>
    <property type="match status" value="1"/>
</dbReference>
<dbReference type="PANTHER" id="PTHR21666:SF291">
    <property type="entry name" value="STAGE II SPORULATION PROTEIN Q"/>
    <property type="match status" value="1"/>
</dbReference>
<comment type="caution">
    <text evidence="2">The sequence shown here is derived from an EMBL/GenBank/DDBJ whole genome shotgun (WGS) entry which is preliminary data.</text>
</comment>
<reference evidence="2 3" key="1">
    <citation type="submission" date="2018-09" db="EMBL/GenBank/DDBJ databases">
        <authorList>
            <person name="Wang Z."/>
        </authorList>
    </citation>
    <scope>NUCLEOTIDE SEQUENCE [LARGE SCALE GENOMIC DNA]</scope>
    <source>
        <strain evidence="2 3">ALS 81</strain>
    </source>
</reference>
<dbReference type="Pfam" id="PF01551">
    <property type="entry name" value="Peptidase_M23"/>
    <property type="match status" value="1"/>
</dbReference>
<dbReference type="CDD" id="cd12797">
    <property type="entry name" value="M23_peptidase"/>
    <property type="match status" value="1"/>
</dbReference>
<evidence type="ECO:0000259" key="1">
    <source>
        <dbReference type="Pfam" id="PF01551"/>
    </source>
</evidence>
<dbReference type="InterPro" id="IPR050570">
    <property type="entry name" value="Cell_wall_metabolism_enzyme"/>
</dbReference>
<evidence type="ECO:0000313" key="3">
    <source>
        <dbReference type="Proteomes" id="UP000286482"/>
    </source>
</evidence>
<dbReference type="FunFam" id="2.70.70.10:FF:000006">
    <property type="entry name" value="M23 family peptidase"/>
    <property type="match status" value="1"/>
</dbReference>
<dbReference type="GO" id="GO:0004222">
    <property type="term" value="F:metalloendopeptidase activity"/>
    <property type="evidence" value="ECO:0007669"/>
    <property type="project" value="TreeGrafter"/>
</dbReference>
<dbReference type="AlphaFoldDB" id="A0A420E918"/>
<proteinExistence type="predicted"/>